<dbReference type="Pfam" id="PF22725">
    <property type="entry name" value="GFO_IDH_MocA_C3"/>
    <property type="match status" value="1"/>
</dbReference>
<dbReference type="SUPFAM" id="SSF55347">
    <property type="entry name" value="Glyceraldehyde-3-phosphate dehydrogenase-like, C-terminal domain"/>
    <property type="match status" value="1"/>
</dbReference>
<dbReference type="EMBL" id="BAABEO010000015">
    <property type="protein sequence ID" value="GAA3685024.1"/>
    <property type="molecule type" value="Genomic_DNA"/>
</dbReference>
<dbReference type="InterPro" id="IPR051450">
    <property type="entry name" value="Gfo/Idh/MocA_Oxidoreductases"/>
</dbReference>
<dbReference type="SUPFAM" id="SSF51735">
    <property type="entry name" value="NAD(P)-binding Rossmann-fold domains"/>
    <property type="match status" value="1"/>
</dbReference>
<protein>
    <submittedName>
        <fullName evidence="4">Gfo/Idh/MocA family oxidoreductase</fullName>
    </submittedName>
</protein>
<comment type="caution">
    <text evidence="4">The sequence shown here is derived from an EMBL/GenBank/DDBJ whole genome shotgun (WGS) entry which is preliminary data.</text>
</comment>
<dbReference type="InterPro" id="IPR000683">
    <property type="entry name" value="Gfo/Idh/MocA-like_OxRdtase_N"/>
</dbReference>
<feature type="domain" description="GFO/IDH/MocA-like oxidoreductase" evidence="3">
    <location>
        <begin position="130"/>
        <end position="265"/>
    </location>
</feature>
<dbReference type="Proteomes" id="UP001500752">
    <property type="component" value="Unassembled WGS sequence"/>
</dbReference>
<dbReference type="InterPro" id="IPR055170">
    <property type="entry name" value="GFO_IDH_MocA-like_dom"/>
</dbReference>
<dbReference type="Gene3D" id="3.40.50.720">
    <property type="entry name" value="NAD(P)-binding Rossmann-like Domain"/>
    <property type="match status" value="1"/>
</dbReference>
<evidence type="ECO:0000313" key="5">
    <source>
        <dbReference type="Proteomes" id="UP001500752"/>
    </source>
</evidence>
<evidence type="ECO:0000313" key="4">
    <source>
        <dbReference type="EMBL" id="GAA3685024.1"/>
    </source>
</evidence>
<gene>
    <name evidence="4" type="ORF">GCM10023081_23260</name>
</gene>
<organism evidence="4 5">
    <name type="scientific">Arthrobacter ginkgonis</name>
    <dbReference type="NCBI Taxonomy" id="1630594"/>
    <lineage>
        <taxon>Bacteria</taxon>
        <taxon>Bacillati</taxon>
        <taxon>Actinomycetota</taxon>
        <taxon>Actinomycetes</taxon>
        <taxon>Micrococcales</taxon>
        <taxon>Micrococcaceae</taxon>
        <taxon>Arthrobacter</taxon>
    </lineage>
</organism>
<evidence type="ECO:0000259" key="2">
    <source>
        <dbReference type="Pfam" id="PF01408"/>
    </source>
</evidence>
<reference evidence="5" key="1">
    <citation type="journal article" date="2019" name="Int. J. Syst. Evol. Microbiol.">
        <title>The Global Catalogue of Microorganisms (GCM) 10K type strain sequencing project: providing services to taxonomists for standard genome sequencing and annotation.</title>
        <authorList>
            <consortium name="The Broad Institute Genomics Platform"/>
            <consortium name="The Broad Institute Genome Sequencing Center for Infectious Disease"/>
            <person name="Wu L."/>
            <person name="Ma J."/>
        </authorList>
    </citation>
    <scope>NUCLEOTIDE SEQUENCE [LARGE SCALE GENOMIC DNA]</scope>
    <source>
        <strain evidence="5">JCM 30742</strain>
    </source>
</reference>
<proteinExistence type="predicted"/>
<dbReference type="RefSeq" id="WP_345150937.1">
    <property type="nucleotide sequence ID" value="NZ_BAABEO010000015.1"/>
</dbReference>
<name>A0ABP7CA52_9MICC</name>
<dbReference type="PANTHER" id="PTHR43377">
    <property type="entry name" value="BILIVERDIN REDUCTASE A"/>
    <property type="match status" value="1"/>
</dbReference>
<dbReference type="Gene3D" id="3.30.360.10">
    <property type="entry name" value="Dihydrodipicolinate Reductase, domain 2"/>
    <property type="match status" value="1"/>
</dbReference>
<keyword evidence="1" id="KW-0520">NAD</keyword>
<dbReference type="InterPro" id="IPR036291">
    <property type="entry name" value="NAD(P)-bd_dom_sf"/>
</dbReference>
<dbReference type="Pfam" id="PF01408">
    <property type="entry name" value="GFO_IDH_MocA"/>
    <property type="match status" value="1"/>
</dbReference>
<evidence type="ECO:0000259" key="3">
    <source>
        <dbReference type="Pfam" id="PF22725"/>
    </source>
</evidence>
<sequence length="355" mass="37577">MGQKLRIAVVGAGLIGRQHAQRVRDHPQMELAYVVDPFLQPADAAFGPGTIVTADLDKALGEVDGAIFATPNALHCEGALAAVDAGVPALVEKPIADTLQAAERMVAVAEAADVPLLIGHHRRYSPLLDAAAKAVASGALGNPVAVMGSALFHKPDDYFEAAPWRREAGGGPILINLIHDVDDLRALCGEIVRVQATSSNATRGFAVEDTAAITLTFANGALGTFIISDAAASGRSWEQTSRENPSYDTAPDEDCYHIAGTRGSISVPTMRLRTYEGKASWWEPFTATVLPIRRQDPLDLQLDHFAAVVRREAEPKVTARDGLQSLRVVQAVIEAARTGQPVNVPLGLPADPAPS</sequence>
<keyword evidence="5" id="KW-1185">Reference proteome</keyword>
<accession>A0ABP7CA52</accession>
<feature type="domain" description="Gfo/Idh/MocA-like oxidoreductase N-terminal" evidence="2">
    <location>
        <begin position="5"/>
        <end position="120"/>
    </location>
</feature>
<evidence type="ECO:0000256" key="1">
    <source>
        <dbReference type="ARBA" id="ARBA00023027"/>
    </source>
</evidence>
<dbReference type="PANTHER" id="PTHR43377:SF8">
    <property type="entry name" value="BLR3664 PROTEIN"/>
    <property type="match status" value="1"/>
</dbReference>